<dbReference type="SUPFAM" id="SSF158472">
    <property type="entry name" value="HAMP domain-like"/>
    <property type="match status" value="1"/>
</dbReference>
<evidence type="ECO:0000256" key="2">
    <source>
        <dbReference type="ARBA" id="ARBA00004370"/>
    </source>
</evidence>
<evidence type="ECO:0000256" key="4">
    <source>
        <dbReference type="ARBA" id="ARBA00022553"/>
    </source>
</evidence>
<keyword evidence="6 11" id="KW-0812">Transmembrane</keyword>
<dbReference type="InterPro" id="IPR003660">
    <property type="entry name" value="HAMP_dom"/>
</dbReference>
<keyword evidence="10 11" id="KW-0472">Membrane</keyword>
<evidence type="ECO:0000256" key="1">
    <source>
        <dbReference type="ARBA" id="ARBA00000085"/>
    </source>
</evidence>
<gene>
    <name evidence="14" type="ORF">SAMN05444377_104107</name>
</gene>
<evidence type="ECO:0000256" key="8">
    <source>
        <dbReference type="ARBA" id="ARBA00022989"/>
    </source>
</evidence>
<evidence type="ECO:0000256" key="7">
    <source>
        <dbReference type="ARBA" id="ARBA00022777"/>
    </source>
</evidence>
<dbReference type="InterPro" id="IPR003661">
    <property type="entry name" value="HisK_dim/P_dom"/>
</dbReference>
<dbReference type="OrthoDB" id="594725at2"/>
<evidence type="ECO:0000256" key="9">
    <source>
        <dbReference type="ARBA" id="ARBA00023012"/>
    </source>
</evidence>
<protein>
    <recommendedName>
        <fullName evidence="3">histidine kinase</fullName>
        <ecNumber evidence="3">2.7.13.3</ecNumber>
    </recommendedName>
</protein>
<evidence type="ECO:0000256" key="11">
    <source>
        <dbReference type="SAM" id="Phobius"/>
    </source>
</evidence>
<dbReference type="PRINTS" id="PR00344">
    <property type="entry name" value="BCTRLSENSOR"/>
</dbReference>
<evidence type="ECO:0000313" key="15">
    <source>
        <dbReference type="Proteomes" id="UP000184147"/>
    </source>
</evidence>
<proteinExistence type="predicted"/>
<feature type="domain" description="HAMP" evidence="13">
    <location>
        <begin position="187"/>
        <end position="240"/>
    </location>
</feature>
<dbReference type="PROSITE" id="PS50885">
    <property type="entry name" value="HAMP"/>
    <property type="match status" value="1"/>
</dbReference>
<evidence type="ECO:0000313" key="14">
    <source>
        <dbReference type="EMBL" id="SHF15065.1"/>
    </source>
</evidence>
<dbReference type="InterPro" id="IPR036890">
    <property type="entry name" value="HATPase_C_sf"/>
</dbReference>
<keyword evidence="15" id="KW-1185">Reference proteome</keyword>
<dbReference type="EMBL" id="FQVQ01000004">
    <property type="protein sequence ID" value="SHF15065.1"/>
    <property type="molecule type" value="Genomic_DNA"/>
</dbReference>
<dbReference type="GO" id="GO:0000155">
    <property type="term" value="F:phosphorelay sensor kinase activity"/>
    <property type="evidence" value="ECO:0007669"/>
    <property type="project" value="InterPro"/>
</dbReference>
<dbReference type="InterPro" id="IPR005467">
    <property type="entry name" value="His_kinase_dom"/>
</dbReference>
<dbReference type="InterPro" id="IPR036097">
    <property type="entry name" value="HisK_dim/P_sf"/>
</dbReference>
<dbReference type="Pfam" id="PF00672">
    <property type="entry name" value="HAMP"/>
    <property type="match status" value="1"/>
</dbReference>
<name>A0A1M4ZAQ6_9FLAO</name>
<dbReference type="PROSITE" id="PS50109">
    <property type="entry name" value="HIS_KIN"/>
    <property type="match status" value="1"/>
</dbReference>
<dbReference type="CDD" id="cd00082">
    <property type="entry name" value="HisKA"/>
    <property type="match status" value="1"/>
</dbReference>
<dbReference type="Gene3D" id="1.10.287.130">
    <property type="match status" value="1"/>
</dbReference>
<feature type="domain" description="Histidine kinase" evidence="12">
    <location>
        <begin position="248"/>
        <end position="465"/>
    </location>
</feature>
<dbReference type="InterPro" id="IPR050428">
    <property type="entry name" value="TCS_sensor_his_kinase"/>
</dbReference>
<dbReference type="AlphaFoldDB" id="A0A1M4ZAQ6"/>
<feature type="transmembrane region" description="Helical" evidence="11">
    <location>
        <begin position="159"/>
        <end position="182"/>
    </location>
</feature>
<reference evidence="14 15" key="1">
    <citation type="submission" date="2016-11" db="EMBL/GenBank/DDBJ databases">
        <authorList>
            <person name="Jaros S."/>
            <person name="Januszkiewicz K."/>
            <person name="Wedrychowicz H."/>
        </authorList>
    </citation>
    <scope>NUCLEOTIDE SEQUENCE [LARGE SCALE GENOMIC DNA]</scope>
    <source>
        <strain evidence="14 15">DSM 25660</strain>
    </source>
</reference>
<dbReference type="SMART" id="SM00387">
    <property type="entry name" value="HATPase_c"/>
    <property type="match status" value="1"/>
</dbReference>
<dbReference type="Proteomes" id="UP000184147">
    <property type="component" value="Unassembled WGS sequence"/>
</dbReference>
<evidence type="ECO:0000256" key="10">
    <source>
        <dbReference type="ARBA" id="ARBA00023136"/>
    </source>
</evidence>
<dbReference type="SMART" id="SM00304">
    <property type="entry name" value="HAMP"/>
    <property type="match status" value="1"/>
</dbReference>
<dbReference type="RefSeq" id="WP_073362263.1">
    <property type="nucleotide sequence ID" value="NZ_FQVQ01000004.1"/>
</dbReference>
<dbReference type="Pfam" id="PF00512">
    <property type="entry name" value="HisKA"/>
    <property type="match status" value="1"/>
</dbReference>
<dbReference type="PANTHER" id="PTHR45436:SF5">
    <property type="entry name" value="SENSOR HISTIDINE KINASE TRCS"/>
    <property type="match status" value="1"/>
</dbReference>
<keyword evidence="7 14" id="KW-0418">Kinase</keyword>
<dbReference type="Pfam" id="PF02518">
    <property type="entry name" value="HATPase_c"/>
    <property type="match status" value="1"/>
</dbReference>
<keyword evidence="8 11" id="KW-1133">Transmembrane helix</keyword>
<dbReference type="STRING" id="1124188.SAMN05444377_104107"/>
<dbReference type="SMART" id="SM00388">
    <property type="entry name" value="HisKA"/>
    <property type="match status" value="1"/>
</dbReference>
<dbReference type="Gene3D" id="3.30.565.10">
    <property type="entry name" value="Histidine kinase-like ATPase, C-terminal domain"/>
    <property type="match status" value="1"/>
</dbReference>
<dbReference type="GO" id="GO:0005886">
    <property type="term" value="C:plasma membrane"/>
    <property type="evidence" value="ECO:0007669"/>
    <property type="project" value="TreeGrafter"/>
</dbReference>
<dbReference type="InterPro" id="IPR003594">
    <property type="entry name" value="HATPase_dom"/>
</dbReference>
<keyword evidence="4" id="KW-0597">Phosphoprotein</keyword>
<keyword evidence="5" id="KW-0808">Transferase</keyword>
<organism evidence="14 15">
    <name type="scientific">Flavobacterium fontis</name>
    <dbReference type="NCBI Taxonomy" id="1124188"/>
    <lineage>
        <taxon>Bacteria</taxon>
        <taxon>Pseudomonadati</taxon>
        <taxon>Bacteroidota</taxon>
        <taxon>Flavobacteriia</taxon>
        <taxon>Flavobacteriales</taxon>
        <taxon>Flavobacteriaceae</taxon>
        <taxon>Flavobacterium</taxon>
    </lineage>
</organism>
<dbReference type="SUPFAM" id="SSF47384">
    <property type="entry name" value="Homodimeric domain of signal transducing histidine kinase"/>
    <property type="match status" value="1"/>
</dbReference>
<sequence length="465" mass="53011">MMKFAGTLKNRIAFYYILTTAILVFVAFLAVYSIVKITVYHDLDRDIQTEVKKHLSEISIQQGIVTIEHEEEWREREHNTLDVNPVFIQFSDTLGKVFEKSPNLKKHVLKIHPEQEDKTLYDCQLEGNQIRQIQVPLYEKGKKIGYLIIAMSLVDGLSVLHNLFIILVLAYPTILLILFLIARSIAGRSIRPIQNVISTARMITRDNLKSRITPPANRDEIFTLTETINALLDRIEQAVEREKQFTSDASHELRTPLAVIRGTLEVLQRKPRSVEEYNQKISHCITEVDRINSMIEQLLVLARLENQKQSVTLEPLVLNEIISACWTHFDAKILDKQIQIKESYTDTFEVASDRYFLTIILHNLVSNALKYSPEKSTIEVAIQPQPQGTLLCLKDQGMGINPTEWATVFQPFYRSKAAQDQPEIKGHGLGLSIVSRLCELLGIQISLDSKEGGGTSIFLFFPAEN</sequence>
<dbReference type="EC" id="2.7.13.3" evidence="3"/>
<dbReference type="InterPro" id="IPR004358">
    <property type="entry name" value="Sig_transdc_His_kin-like_C"/>
</dbReference>
<evidence type="ECO:0000256" key="5">
    <source>
        <dbReference type="ARBA" id="ARBA00022679"/>
    </source>
</evidence>
<evidence type="ECO:0000256" key="6">
    <source>
        <dbReference type="ARBA" id="ARBA00022692"/>
    </source>
</evidence>
<evidence type="ECO:0000256" key="3">
    <source>
        <dbReference type="ARBA" id="ARBA00012438"/>
    </source>
</evidence>
<dbReference type="SUPFAM" id="SSF55874">
    <property type="entry name" value="ATPase domain of HSP90 chaperone/DNA topoisomerase II/histidine kinase"/>
    <property type="match status" value="1"/>
</dbReference>
<evidence type="ECO:0000259" key="13">
    <source>
        <dbReference type="PROSITE" id="PS50885"/>
    </source>
</evidence>
<comment type="catalytic activity">
    <reaction evidence="1">
        <text>ATP + protein L-histidine = ADP + protein N-phospho-L-histidine.</text>
        <dbReference type="EC" id="2.7.13.3"/>
    </reaction>
</comment>
<accession>A0A1M4ZAQ6</accession>
<keyword evidence="9" id="KW-0902">Two-component regulatory system</keyword>
<dbReference type="PANTHER" id="PTHR45436">
    <property type="entry name" value="SENSOR HISTIDINE KINASE YKOH"/>
    <property type="match status" value="1"/>
</dbReference>
<evidence type="ECO:0000259" key="12">
    <source>
        <dbReference type="PROSITE" id="PS50109"/>
    </source>
</evidence>
<comment type="subcellular location">
    <subcellularLocation>
        <location evidence="2">Membrane</location>
    </subcellularLocation>
</comment>
<dbReference type="Gene3D" id="6.10.340.10">
    <property type="match status" value="1"/>
</dbReference>
<feature type="transmembrane region" description="Helical" evidence="11">
    <location>
        <begin position="12"/>
        <end position="35"/>
    </location>
</feature>
<dbReference type="FunFam" id="1.10.287.130:FF:000001">
    <property type="entry name" value="Two-component sensor histidine kinase"/>
    <property type="match status" value="1"/>
</dbReference>